<keyword evidence="5" id="KW-1133">Transmembrane helix</keyword>
<evidence type="ECO:0000313" key="7">
    <source>
        <dbReference type="EMBL" id="PAU76653.1"/>
    </source>
</evidence>
<keyword evidence="5" id="KW-0812">Transmembrane</keyword>
<organism evidence="7 8">
    <name type="scientific">Halomonas salipaludis</name>
    <dbReference type="NCBI Taxonomy" id="2032625"/>
    <lineage>
        <taxon>Bacteria</taxon>
        <taxon>Pseudomonadati</taxon>
        <taxon>Pseudomonadota</taxon>
        <taxon>Gammaproteobacteria</taxon>
        <taxon>Oceanospirillales</taxon>
        <taxon>Halomonadaceae</taxon>
        <taxon>Halomonas</taxon>
    </lineage>
</organism>
<comment type="caution">
    <text evidence="7">The sequence shown here is derived from an EMBL/GenBank/DDBJ whole genome shotgun (WGS) entry which is preliminary data.</text>
</comment>
<keyword evidence="8" id="KW-1185">Reference proteome</keyword>
<dbReference type="PROSITE" id="PS50110">
    <property type="entry name" value="RESPONSE_REGULATORY"/>
    <property type="match status" value="1"/>
</dbReference>
<gene>
    <name evidence="7" type="ORF">CK498_11720</name>
</gene>
<feature type="modified residue" description="4-aspartylphosphate" evidence="3">
    <location>
        <position position="392"/>
    </location>
</feature>
<dbReference type="InterPro" id="IPR035965">
    <property type="entry name" value="PAS-like_dom_sf"/>
</dbReference>
<dbReference type="GO" id="GO:0000160">
    <property type="term" value="P:phosphorelay signal transduction system"/>
    <property type="evidence" value="ECO:0007669"/>
    <property type="project" value="UniProtKB-KW"/>
</dbReference>
<dbReference type="InterPro" id="IPR011006">
    <property type="entry name" value="CheY-like_superfamily"/>
</dbReference>
<evidence type="ECO:0000256" key="4">
    <source>
        <dbReference type="SAM" id="MobiDB-lite"/>
    </source>
</evidence>
<keyword evidence="5" id="KW-0472">Membrane</keyword>
<evidence type="ECO:0000259" key="6">
    <source>
        <dbReference type="PROSITE" id="PS50110"/>
    </source>
</evidence>
<dbReference type="SUPFAM" id="SSF55785">
    <property type="entry name" value="PYP-like sensor domain (PAS domain)"/>
    <property type="match status" value="1"/>
</dbReference>
<dbReference type="InterPro" id="IPR001789">
    <property type="entry name" value="Sig_transdc_resp-reg_receiver"/>
</dbReference>
<dbReference type="AlphaFoldDB" id="A0A2A2EWJ8"/>
<dbReference type="EMBL" id="NSKB01000004">
    <property type="protein sequence ID" value="PAU76653.1"/>
    <property type="molecule type" value="Genomic_DNA"/>
</dbReference>
<name>A0A2A2EWJ8_9GAMM</name>
<evidence type="ECO:0000313" key="8">
    <source>
        <dbReference type="Proteomes" id="UP000217771"/>
    </source>
</evidence>
<dbReference type="PANTHER" id="PTHR45339">
    <property type="entry name" value="HYBRID SIGNAL TRANSDUCTION HISTIDINE KINASE J"/>
    <property type="match status" value="1"/>
</dbReference>
<dbReference type="CDD" id="cd17546">
    <property type="entry name" value="REC_hyHK_CKI1_RcsC-like"/>
    <property type="match status" value="1"/>
</dbReference>
<keyword evidence="1 3" id="KW-0597">Phosphoprotein</keyword>
<dbReference type="RefSeq" id="WP_095621044.1">
    <property type="nucleotide sequence ID" value="NZ_NSKB01000004.1"/>
</dbReference>
<dbReference type="SUPFAM" id="SSF52172">
    <property type="entry name" value="CheY-like"/>
    <property type="match status" value="1"/>
</dbReference>
<sequence>MRVDKATDSLWQRVIWPLLWPLLTTQLGLMLLCLLAWLLIWQTNGQNTGSWHNLSWLLLALALGTSLSVATFLLMLRQRLQQWEDALGVSYERLERLLGIIHGDLPTWLKSERVLPFAGAGEGPVRRLERLLDALETLMGRVAERPRFATMLGRLPLPTFITREGKLVEANGVFEQLVGRSLGELRGLELSYLIRADGAAEAGGQTAEVVRISDSQGGYRTFRLLSLDDGHGHCMGLLEDIVDQQQQLAQLMLSRDRAREESRLKSRYLQVLQKELGELMHTLQAPGQPTPRLLEQLADLETLVTNLVEEPQALGAAGATRAAASRQTPTARRDEALSSQVPRVLIVDDGPVNTMLARQVLEAEGMRVDTARDGEEALRLREQQCYDLVFMDIYMQGLDGVETSRRWRSAEQAQRSVLVALTANASDSDRQRFFDAGMDDYLAKPYRPQALVDLVRRWLAADA</sequence>
<evidence type="ECO:0000256" key="3">
    <source>
        <dbReference type="PROSITE-ProRule" id="PRU00169"/>
    </source>
</evidence>
<evidence type="ECO:0000256" key="1">
    <source>
        <dbReference type="ARBA" id="ARBA00022553"/>
    </source>
</evidence>
<dbReference type="OrthoDB" id="9800897at2"/>
<dbReference type="Pfam" id="PF00072">
    <property type="entry name" value="Response_reg"/>
    <property type="match status" value="1"/>
</dbReference>
<feature type="transmembrane region" description="Helical" evidence="5">
    <location>
        <begin position="20"/>
        <end position="42"/>
    </location>
</feature>
<protein>
    <recommendedName>
        <fullName evidence="6">Response regulatory domain-containing protein</fullName>
    </recommendedName>
</protein>
<proteinExistence type="predicted"/>
<feature type="compositionally biased region" description="Low complexity" evidence="4">
    <location>
        <begin position="315"/>
        <end position="328"/>
    </location>
</feature>
<evidence type="ECO:0000256" key="2">
    <source>
        <dbReference type="ARBA" id="ARBA00023012"/>
    </source>
</evidence>
<keyword evidence="2" id="KW-0902">Two-component regulatory system</keyword>
<reference evidence="7 8" key="1">
    <citation type="submission" date="2017-08" db="EMBL/GenBank/DDBJ databases">
        <title>Halomonas alkalisoli sp. nov., isolated from saline alkaline soil.</title>
        <authorList>
            <person name="Wang D."/>
            <person name="Zhang G."/>
        </authorList>
    </citation>
    <scope>NUCLEOTIDE SEQUENCE [LARGE SCALE GENOMIC DNA]</scope>
    <source>
        <strain evidence="7 8">WRN001</strain>
    </source>
</reference>
<feature type="region of interest" description="Disordered" evidence="4">
    <location>
        <begin position="315"/>
        <end position="335"/>
    </location>
</feature>
<evidence type="ECO:0000256" key="5">
    <source>
        <dbReference type="SAM" id="Phobius"/>
    </source>
</evidence>
<dbReference type="PANTHER" id="PTHR45339:SF1">
    <property type="entry name" value="HYBRID SIGNAL TRANSDUCTION HISTIDINE KINASE J"/>
    <property type="match status" value="1"/>
</dbReference>
<dbReference type="Proteomes" id="UP000217771">
    <property type="component" value="Unassembled WGS sequence"/>
</dbReference>
<dbReference type="SMART" id="SM00448">
    <property type="entry name" value="REC"/>
    <property type="match status" value="1"/>
</dbReference>
<dbReference type="Gene3D" id="3.40.50.2300">
    <property type="match status" value="1"/>
</dbReference>
<accession>A0A2A2EWJ8</accession>
<feature type="domain" description="Response regulatory" evidence="6">
    <location>
        <begin position="343"/>
        <end position="459"/>
    </location>
</feature>
<feature type="transmembrane region" description="Helical" evidence="5">
    <location>
        <begin position="54"/>
        <end position="76"/>
    </location>
</feature>